<evidence type="ECO:0000256" key="18">
    <source>
        <dbReference type="PIRSR" id="PIRSR605478-3"/>
    </source>
</evidence>
<dbReference type="PANTHER" id="PTHR43522">
    <property type="entry name" value="TRANSKETOLASE"/>
    <property type="match status" value="1"/>
</dbReference>
<dbReference type="GO" id="GO:0046872">
    <property type="term" value="F:metal ion binding"/>
    <property type="evidence" value="ECO:0007669"/>
    <property type="project" value="UniProtKB-KW"/>
</dbReference>
<organism evidence="23 24">
    <name type="scientific">Spiroplasma monobiae MQ-1</name>
    <dbReference type="NCBI Taxonomy" id="1336748"/>
    <lineage>
        <taxon>Bacteria</taxon>
        <taxon>Bacillati</taxon>
        <taxon>Mycoplasmatota</taxon>
        <taxon>Mollicutes</taxon>
        <taxon>Entomoplasmatales</taxon>
        <taxon>Spiroplasmataceae</taxon>
        <taxon>Spiroplasma</taxon>
    </lineage>
</organism>
<evidence type="ECO:0000256" key="12">
    <source>
        <dbReference type="ARBA" id="ARBA00022842"/>
    </source>
</evidence>
<feature type="binding site" evidence="18">
    <location>
        <position position="259"/>
    </location>
    <ligand>
        <name>thiamine diphosphate</name>
        <dbReference type="ChEBI" id="CHEBI:58937"/>
    </ligand>
</feature>
<dbReference type="Pfam" id="PF00456">
    <property type="entry name" value="Transketolase_N"/>
    <property type="match status" value="1"/>
</dbReference>
<dbReference type="KEGG" id="smoo:SMONO_v1c04110"/>
<dbReference type="CDD" id="cd07033">
    <property type="entry name" value="TPP_PYR_DXS_TK_like"/>
    <property type="match status" value="1"/>
</dbReference>
<dbReference type="InterPro" id="IPR005478">
    <property type="entry name" value="Transketolase_bac-like"/>
</dbReference>
<evidence type="ECO:0000256" key="13">
    <source>
        <dbReference type="ARBA" id="ARBA00023052"/>
    </source>
</evidence>
<evidence type="ECO:0000256" key="14">
    <source>
        <dbReference type="ARBA" id="ARBA00049473"/>
    </source>
</evidence>
<evidence type="ECO:0000256" key="5">
    <source>
        <dbReference type="ARBA" id="ARBA00007131"/>
    </source>
</evidence>
<dbReference type="InterPro" id="IPR029061">
    <property type="entry name" value="THDP-binding"/>
</dbReference>
<dbReference type="GO" id="GO:0006098">
    <property type="term" value="P:pentose-phosphate shunt"/>
    <property type="evidence" value="ECO:0007669"/>
    <property type="project" value="TreeGrafter"/>
</dbReference>
<evidence type="ECO:0000256" key="6">
    <source>
        <dbReference type="ARBA" id="ARBA00011738"/>
    </source>
</evidence>
<dbReference type="InterPro" id="IPR020826">
    <property type="entry name" value="Transketolase_BS"/>
</dbReference>
<dbReference type="Pfam" id="PF02779">
    <property type="entry name" value="Transket_pyr"/>
    <property type="match status" value="1"/>
</dbReference>
<dbReference type="RefSeq" id="WP_101780718.1">
    <property type="nucleotide sequence ID" value="NZ_CP025543.1"/>
</dbReference>
<keyword evidence="24" id="KW-1185">Reference proteome</keyword>
<dbReference type="GO" id="GO:0004802">
    <property type="term" value="F:transketolase activity"/>
    <property type="evidence" value="ECO:0007669"/>
    <property type="project" value="UniProtKB-UniRule"/>
</dbReference>
<comment type="similarity">
    <text evidence="5 21">Belongs to the transketolase family.</text>
</comment>
<feature type="binding site" evidence="18">
    <location>
        <position position="66"/>
    </location>
    <ligand>
        <name>thiamine diphosphate</name>
        <dbReference type="ChEBI" id="CHEBI:58937"/>
    </ligand>
</feature>
<feature type="binding site" evidence="18">
    <location>
        <position position="430"/>
    </location>
    <ligand>
        <name>thiamine diphosphate</name>
        <dbReference type="ChEBI" id="CHEBI:58937"/>
    </ligand>
</feature>
<evidence type="ECO:0000256" key="19">
    <source>
        <dbReference type="PIRSR" id="PIRSR605478-4"/>
    </source>
</evidence>
<evidence type="ECO:0000256" key="21">
    <source>
        <dbReference type="RuleBase" id="RU004996"/>
    </source>
</evidence>
<comment type="cofactor">
    <cofactor evidence="18">
        <name>thiamine diphosphate</name>
        <dbReference type="ChEBI" id="CHEBI:58937"/>
    </cofactor>
    <text evidence="18">Binds 1 thiamine pyrophosphate per subunit. During the reaction, the substrate forms a covalent intermediate with the cofactor.</text>
</comment>
<dbReference type="FunFam" id="3.40.50.970:FF:000045">
    <property type="entry name" value="Transketolase"/>
    <property type="match status" value="1"/>
</dbReference>
<dbReference type="CDD" id="cd02012">
    <property type="entry name" value="TPP_TK"/>
    <property type="match status" value="1"/>
</dbReference>
<comment type="cofactor">
    <cofactor evidence="19">
        <name>Mg(2+)</name>
        <dbReference type="ChEBI" id="CHEBI:18420"/>
    </cofactor>
    <text evidence="19">Binds 1 Mg(2+) ion per subunit. Can also utilize other divalent metal cations, such as Ca(2+), Mn(2+) and Co(2+).</text>
</comment>
<dbReference type="GO" id="GO:0005829">
    <property type="term" value="C:cytosol"/>
    <property type="evidence" value="ECO:0007669"/>
    <property type="project" value="TreeGrafter"/>
</dbReference>
<comment type="subunit">
    <text evidence="6 21">Homodimer.</text>
</comment>
<dbReference type="Proteomes" id="UP000234790">
    <property type="component" value="Chromosome"/>
</dbReference>
<feature type="binding site" evidence="19">
    <location>
        <position position="187"/>
    </location>
    <ligand>
        <name>Mg(2+)</name>
        <dbReference type="ChEBI" id="CHEBI:18420"/>
    </ligand>
</feature>
<feature type="binding site" evidence="17">
    <location>
        <position position="26"/>
    </location>
    <ligand>
        <name>substrate</name>
    </ligand>
</feature>
<sequence length="655" mass="72318">MNKNNKNLNALRMLGIEAVNKANSGHPGIVLGASPIVFTLFTKLMNLNPKNPSWFNRDRFVLSAGHGSALLYSALHLSGFDLSIEDMKKFRQLNSKTPGHPEFGHTQGVEATTGPLGQGFAMGVGMALAESHLAGKYNTEEFEIVDHFTYVLCGDGDLQEGVCQEAISFAGRYKLNKLIVLHDSNDIQLDAPVNVAQSEDIQAKFKAAGWNTLLVTNGEDLDEIEKAIHTAQNSDKPTYIEVKTIIGIGATNQGTTKVHGAPLGNDISAVKEYFNWTEEEFTIPSDVYEFWKVNVSNRGFAQNDQWNKMFELYEKENPELAKQLLNSINKEWNIDLKELETLNKGTEQATRVSSGEVFNLLSKNIPAIIGGSADLCESTKIKGADGNYDFDNTQARNIMYGVREFAMSAINNGIALHGGLLPVASGFFVFADYLKPALRMSAIMNLQTLSVFTHDSVAVGEDGPTHQPIEQLSMLRSIPNMSVYRPCDMAETIASYYNALNDKKHPSAIIATRQNLKELDHSKNIVDDVKKGAYLISETKEANITLIATGSEVSLALDVKTNLEKNGQKVNVVSMPNMNLFLKQSKEYQDSIINKNTQRFSIELGSTYGWHRFLGDNGKAFGIDTFGYSAPAQDVIEEIKFTSNEISKEILTQIK</sequence>
<reference evidence="23 24" key="1">
    <citation type="submission" date="2017-12" db="EMBL/GenBank/DDBJ databases">
        <title>Complete genome sequence of Spiroplasma monobiae MQ-1 (ATCC 33825).</title>
        <authorList>
            <person name="Tsai Y.-M."/>
            <person name="Lo W.-S."/>
            <person name="Wu P.-S."/>
            <person name="Cho S.-T."/>
            <person name="Kuo C.-H."/>
        </authorList>
    </citation>
    <scope>NUCLEOTIDE SEQUENCE [LARGE SCALE GENOMIC DNA]</scope>
    <source>
        <strain evidence="23 24">MQ-1</strain>
    </source>
</reference>
<name>A0A2K9LUF7_SPISQ</name>
<dbReference type="InterPro" id="IPR033247">
    <property type="entry name" value="Transketolase_fam"/>
</dbReference>
<keyword evidence="10 19" id="KW-0479">Metal-binding</keyword>
<dbReference type="InterPro" id="IPR049557">
    <property type="entry name" value="Transketolase_CS"/>
</dbReference>
<dbReference type="FunFam" id="3.40.50.970:FF:000081">
    <property type="entry name" value="Transketolase"/>
    <property type="match status" value="1"/>
</dbReference>
<feature type="binding site" evidence="17">
    <location>
        <position position="378"/>
    </location>
    <ligand>
        <name>substrate</name>
    </ligand>
</feature>
<dbReference type="InterPro" id="IPR005475">
    <property type="entry name" value="Transketolase-like_Pyr-bd"/>
</dbReference>
<protein>
    <recommendedName>
        <fullName evidence="8 15">Transketolase</fullName>
        <ecNumber evidence="7 15">2.2.1.1</ecNumber>
    </recommendedName>
</protein>
<dbReference type="SUPFAM" id="SSF52922">
    <property type="entry name" value="TK C-terminal domain-like"/>
    <property type="match status" value="1"/>
</dbReference>
<feature type="binding site" evidence="17">
    <location>
        <position position="466"/>
    </location>
    <ligand>
        <name>substrate</name>
    </ligand>
</feature>
<evidence type="ECO:0000256" key="7">
    <source>
        <dbReference type="ARBA" id="ARBA00013152"/>
    </source>
</evidence>
<evidence type="ECO:0000256" key="16">
    <source>
        <dbReference type="PIRSR" id="PIRSR605478-1"/>
    </source>
</evidence>
<keyword evidence="11 21" id="KW-0106">Calcium</keyword>
<feature type="binding site" evidence="18">
    <location>
        <position position="156"/>
    </location>
    <ligand>
        <name>thiamine diphosphate</name>
        <dbReference type="ChEBI" id="CHEBI:58937"/>
    </ligand>
</feature>
<proteinExistence type="inferred from homology"/>
<feature type="binding site" evidence="18">
    <location>
        <position position="185"/>
    </location>
    <ligand>
        <name>thiamine diphosphate</name>
        <dbReference type="ChEBI" id="CHEBI:58937"/>
    </ligand>
</feature>
<comment type="catalytic activity">
    <reaction evidence="14 21">
        <text>D-sedoheptulose 7-phosphate + D-glyceraldehyde 3-phosphate = aldehydo-D-ribose 5-phosphate + D-xylulose 5-phosphate</text>
        <dbReference type="Rhea" id="RHEA:10508"/>
        <dbReference type="ChEBI" id="CHEBI:57483"/>
        <dbReference type="ChEBI" id="CHEBI:57737"/>
        <dbReference type="ChEBI" id="CHEBI:58273"/>
        <dbReference type="ChEBI" id="CHEBI:59776"/>
        <dbReference type="EC" id="2.2.1.1"/>
    </reaction>
</comment>
<evidence type="ECO:0000256" key="8">
    <source>
        <dbReference type="ARBA" id="ARBA00016662"/>
    </source>
</evidence>
<comment type="cofactor">
    <cofactor evidence="21">
        <name>Mg(2+)</name>
        <dbReference type="ChEBI" id="CHEBI:18420"/>
    </cofactor>
    <cofactor evidence="21">
        <name>Ca(2+)</name>
        <dbReference type="ChEBI" id="CHEBI:29108"/>
    </cofactor>
    <cofactor evidence="21">
        <name>Mn(2+)</name>
        <dbReference type="ChEBI" id="CHEBI:29035"/>
    </cofactor>
    <cofactor evidence="21">
        <name>Co(2+)</name>
        <dbReference type="ChEBI" id="CHEBI:48828"/>
    </cofactor>
    <text evidence="21">Binds 1 Mg(2+) ion per subunit. Can also utilize other divalent metal cations, such as Ca(2+), Mn(2+) and Co(2+).</text>
</comment>
<evidence type="ECO:0000259" key="22">
    <source>
        <dbReference type="SMART" id="SM00861"/>
    </source>
</evidence>
<feature type="site" description="Important for catalytic activity" evidence="20">
    <location>
        <position position="26"/>
    </location>
</feature>
<evidence type="ECO:0000313" key="24">
    <source>
        <dbReference type="Proteomes" id="UP000234790"/>
    </source>
</evidence>
<evidence type="ECO:0000256" key="17">
    <source>
        <dbReference type="PIRSR" id="PIRSR605478-2"/>
    </source>
</evidence>
<comment type="function">
    <text evidence="4 21">Catalyzes the transfer of a two-carbon ketol group from a ketose donor to an aldose acceptor, via a covalent intermediate with the cofactor thiamine pyrophosphate.</text>
</comment>
<evidence type="ECO:0000313" key="23">
    <source>
        <dbReference type="EMBL" id="AUM62660.1"/>
    </source>
</evidence>
<evidence type="ECO:0000256" key="4">
    <source>
        <dbReference type="ARBA" id="ARBA00002931"/>
    </source>
</evidence>
<dbReference type="Pfam" id="PF22613">
    <property type="entry name" value="Transketolase_C_1"/>
    <property type="match status" value="1"/>
</dbReference>
<dbReference type="OrthoDB" id="8732661at2"/>
<dbReference type="PROSITE" id="PS00801">
    <property type="entry name" value="TRANSKETOLASE_1"/>
    <property type="match status" value="1"/>
</dbReference>
<keyword evidence="12 19" id="KW-0460">Magnesium</keyword>
<evidence type="ECO:0000256" key="2">
    <source>
        <dbReference type="ARBA" id="ARBA00001936"/>
    </source>
</evidence>
<feature type="domain" description="Transketolase-like pyrimidine-binding" evidence="22">
    <location>
        <begin position="348"/>
        <end position="518"/>
    </location>
</feature>
<keyword evidence="13 18" id="KW-0786">Thiamine pyrophosphate</keyword>
<feature type="binding site" evidence="18">
    <location>
        <begin position="114"/>
        <end position="116"/>
    </location>
    <ligand>
        <name>thiamine diphosphate</name>
        <dbReference type="ChEBI" id="CHEBI:58937"/>
    </ligand>
</feature>
<feature type="active site" description="Proton donor" evidence="16">
    <location>
        <position position="404"/>
    </location>
</feature>
<dbReference type="NCBIfam" id="NF004558">
    <property type="entry name" value="PRK05899.2-4"/>
    <property type="match status" value="1"/>
</dbReference>
<feature type="binding site" evidence="17">
    <location>
        <position position="462"/>
    </location>
    <ligand>
        <name>substrate</name>
    </ligand>
</feature>
<dbReference type="PROSITE" id="PS00802">
    <property type="entry name" value="TRANSKETOLASE_2"/>
    <property type="match status" value="1"/>
</dbReference>
<feature type="site" description="Important for catalytic activity" evidence="20">
    <location>
        <position position="259"/>
    </location>
</feature>
<evidence type="ECO:0000256" key="15">
    <source>
        <dbReference type="NCBIfam" id="TIGR00232"/>
    </source>
</evidence>
<dbReference type="PANTHER" id="PTHR43522:SF2">
    <property type="entry name" value="TRANSKETOLASE 1-RELATED"/>
    <property type="match status" value="1"/>
</dbReference>
<keyword evidence="9 21" id="KW-0808">Transferase</keyword>
<evidence type="ECO:0000256" key="9">
    <source>
        <dbReference type="ARBA" id="ARBA00022679"/>
    </source>
</evidence>
<dbReference type="SUPFAM" id="SSF52518">
    <property type="entry name" value="Thiamin diphosphate-binding fold (THDP-binding)"/>
    <property type="match status" value="2"/>
</dbReference>
<accession>A0A2K9LUF7</accession>
<feature type="binding site" evidence="17">
    <location>
        <position position="454"/>
    </location>
    <ligand>
        <name>substrate</name>
    </ligand>
</feature>
<dbReference type="InterPro" id="IPR055152">
    <property type="entry name" value="Transketolase-like_C_2"/>
</dbReference>
<feature type="binding site" evidence="19">
    <location>
        <position position="185"/>
    </location>
    <ligand>
        <name>Mg(2+)</name>
        <dbReference type="ChEBI" id="CHEBI:18420"/>
    </ligand>
</feature>
<dbReference type="InterPro" id="IPR005474">
    <property type="entry name" value="Transketolase_N"/>
</dbReference>
<dbReference type="SMART" id="SM00861">
    <property type="entry name" value="Transket_pyr"/>
    <property type="match status" value="1"/>
</dbReference>
<evidence type="ECO:0000256" key="1">
    <source>
        <dbReference type="ARBA" id="ARBA00001913"/>
    </source>
</evidence>
<evidence type="ECO:0000256" key="11">
    <source>
        <dbReference type="ARBA" id="ARBA00022837"/>
    </source>
</evidence>
<comment type="cofactor">
    <cofactor evidence="3">
        <name>Co(2+)</name>
        <dbReference type="ChEBI" id="CHEBI:48828"/>
    </cofactor>
</comment>
<dbReference type="Gene3D" id="3.40.50.920">
    <property type="match status" value="1"/>
</dbReference>
<feature type="binding site" evidence="17">
    <location>
        <position position="259"/>
    </location>
    <ligand>
        <name>substrate</name>
    </ligand>
</feature>
<comment type="cofactor">
    <cofactor evidence="1">
        <name>Ca(2+)</name>
        <dbReference type="ChEBI" id="CHEBI:29108"/>
    </cofactor>
</comment>
<feature type="binding site" evidence="17">
    <location>
        <position position="351"/>
    </location>
    <ligand>
        <name>substrate</name>
    </ligand>
</feature>
<evidence type="ECO:0000256" key="10">
    <source>
        <dbReference type="ARBA" id="ARBA00022723"/>
    </source>
</evidence>
<comment type="cofactor">
    <cofactor evidence="2">
        <name>Mn(2+)</name>
        <dbReference type="ChEBI" id="CHEBI:29035"/>
    </cofactor>
</comment>
<dbReference type="InterPro" id="IPR009014">
    <property type="entry name" value="Transketo_C/PFOR_II"/>
</dbReference>
<dbReference type="AlphaFoldDB" id="A0A2K9LUF7"/>
<dbReference type="EMBL" id="CP025543">
    <property type="protein sequence ID" value="AUM62660.1"/>
    <property type="molecule type" value="Genomic_DNA"/>
</dbReference>
<dbReference type="Gene3D" id="3.40.50.970">
    <property type="match status" value="2"/>
</dbReference>
<feature type="binding site" evidence="19">
    <location>
        <position position="155"/>
    </location>
    <ligand>
        <name>Mg(2+)</name>
        <dbReference type="ChEBI" id="CHEBI:18420"/>
    </ligand>
</feature>
<dbReference type="EC" id="2.2.1.1" evidence="7 15"/>
<gene>
    <name evidence="23" type="primary">tkt</name>
    <name evidence="23" type="ORF">SMONO_v1c04110</name>
</gene>
<evidence type="ECO:0000256" key="3">
    <source>
        <dbReference type="ARBA" id="ARBA00001941"/>
    </source>
</evidence>
<dbReference type="NCBIfam" id="TIGR00232">
    <property type="entry name" value="tktlase_bact"/>
    <property type="match status" value="1"/>
</dbReference>
<feature type="binding site" evidence="17">
    <location>
        <position position="513"/>
    </location>
    <ligand>
        <name>substrate</name>
    </ligand>
</feature>
<evidence type="ECO:0000256" key="20">
    <source>
        <dbReference type="PIRSR" id="PIRSR605478-5"/>
    </source>
</evidence>